<reference evidence="5" key="2">
    <citation type="submission" date="2021-08" db="EMBL/GenBank/DDBJ databases">
        <authorList>
            <person name="Tani A."/>
            <person name="Ola A."/>
            <person name="Ogura Y."/>
            <person name="Katsura K."/>
            <person name="Hayashi T."/>
        </authorList>
    </citation>
    <scope>NUCLEOTIDE SEQUENCE</scope>
    <source>
        <strain evidence="5">DSM 16372</strain>
    </source>
</reference>
<protein>
    <recommendedName>
        <fullName evidence="4">HTH gntR-type domain-containing protein</fullName>
    </recommendedName>
</protein>
<evidence type="ECO:0000256" key="3">
    <source>
        <dbReference type="ARBA" id="ARBA00023163"/>
    </source>
</evidence>
<dbReference type="Gene3D" id="1.20.120.530">
    <property type="entry name" value="GntR ligand-binding domain-like"/>
    <property type="match status" value="1"/>
</dbReference>
<keyword evidence="2" id="KW-0238">DNA-binding</keyword>
<dbReference type="GO" id="GO:0003700">
    <property type="term" value="F:DNA-binding transcription factor activity"/>
    <property type="evidence" value="ECO:0007669"/>
    <property type="project" value="InterPro"/>
</dbReference>
<dbReference type="InterPro" id="IPR011711">
    <property type="entry name" value="GntR_C"/>
</dbReference>
<evidence type="ECO:0000256" key="2">
    <source>
        <dbReference type="ARBA" id="ARBA00023125"/>
    </source>
</evidence>
<feature type="domain" description="HTH gntR-type" evidence="4">
    <location>
        <begin position="20"/>
        <end position="87"/>
    </location>
</feature>
<dbReference type="Pfam" id="PF00392">
    <property type="entry name" value="GntR"/>
    <property type="match status" value="1"/>
</dbReference>
<dbReference type="GO" id="GO:0003677">
    <property type="term" value="F:DNA binding"/>
    <property type="evidence" value="ECO:0007669"/>
    <property type="project" value="UniProtKB-KW"/>
</dbReference>
<dbReference type="InterPro" id="IPR036390">
    <property type="entry name" value="WH_DNA-bd_sf"/>
</dbReference>
<dbReference type="EMBL" id="BPQO01000003">
    <property type="protein sequence ID" value="GJD87484.1"/>
    <property type="molecule type" value="Genomic_DNA"/>
</dbReference>
<dbReference type="PANTHER" id="PTHR43537">
    <property type="entry name" value="TRANSCRIPTIONAL REGULATOR, GNTR FAMILY"/>
    <property type="match status" value="1"/>
</dbReference>
<dbReference type="InterPro" id="IPR036388">
    <property type="entry name" value="WH-like_DNA-bd_sf"/>
</dbReference>
<comment type="caution">
    <text evidence="5">The sequence shown here is derived from an EMBL/GenBank/DDBJ whole genome shotgun (WGS) entry which is preliminary data.</text>
</comment>
<dbReference type="Gene3D" id="1.10.10.10">
    <property type="entry name" value="Winged helix-like DNA-binding domain superfamily/Winged helix DNA-binding domain"/>
    <property type="match status" value="1"/>
</dbReference>
<sequence>MDASDDETAKAPFEAKMPRPSLVPQVTAQILDQIREGRLIPGQHLPSQTLADSLRVSRAPINAALRELERSGVVRSEPNRGYFLSDAAGRLAEIERSSLPAADAEDATYLKIAEDRLDGKLADRVSEAELMRLYDVPRIRLAKILYRIAEEGWAERLPGNGWAFGPMLNSRDAYEQAYQFRASIEWEAMRLPSFKLDEQAFNAARQEQERILRDHLTMSRAEIFHSNCAFHEMLIACSGNDFFLSSLKRVNRLRRLIEYRITIDRSRLPVQSREHLALLDLLASGHREAAAVFLRQHVLGACALKSPQVGGLGGDLPLRII</sequence>
<gene>
    <name evidence="5" type="ORF">BHAOGJBA_0987</name>
</gene>
<name>A0AAV4ZGE3_9HYPH</name>
<keyword evidence="6" id="KW-1185">Reference proteome</keyword>
<organism evidence="5 6">
    <name type="scientific">Methylobacterium hispanicum</name>
    <dbReference type="NCBI Taxonomy" id="270350"/>
    <lineage>
        <taxon>Bacteria</taxon>
        <taxon>Pseudomonadati</taxon>
        <taxon>Pseudomonadota</taxon>
        <taxon>Alphaproteobacteria</taxon>
        <taxon>Hyphomicrobiales</taxon>
        <taxon>Methylobacteriaceae</taxon>
        <taxon>Methylobacterium</taxon>
    </lineage>
</organism>
<reference evidence="5" key="1">
    <citation type="journal article" date="2016" name="Front. Microbiol.">
        <title>Genome Sequence of the Piezophilic, Mesophilic Sulfate-Reducing Bacterium Desulfovibrio indicus J2T.</title>
        <authorList>
            <person name="Cao J."/>
            <person name="Maignien L."/>
            <person name="Shao Z."/>
            <person name="Alain K."/>
            <person name="Jebbar M."/>
        </authorList>
    </citation>
    <scope>NUCLEOTIDE SEQUENCE</scope>
    <source>
        <strain evidence="5">DSM 16372</strain>
    </source>
</reference>
<dbReference type="SUPFAM" id="SSF46785">
    <property type="entry name" value="Winged helix' DNA-binding domain"/>
    <property type="match status" value="1"/>
</dbReference>
<dbReference type="SUPFAM" id="SSF48008">
    <property type="entry name" value="GntR ligand-binding domain-like"/>
    <property type="match status" value="1"/>
</dbReference>
<accession>A0AAV4ZGE3</accession>
<proteinExistence type="predicted"/>
<dbReference type="PROSITE" id="PS50949">
    <property type="entry name" value="HTH_GNTR"/>
    <property type="match status" value="1"/>
</dbReference>
<dbReference type="SMART" id="SM00895">
    <property type="entry name" value="FCD"/>
    <property type="match status" value="1"/>
</dbReference>
<dbReference type="PANTHER" id="PTHR43537:SF51">
    <property type="entry name" value="HTH-TYPE TRANSCRIPTIONAL REGULATOR LGOR-RELATED"/>
    <property type="match status" value="1"/>
</dbReference>
<dbReference type="InterPro" id="IPR008920">
    <property type="entry name" value="TF_FadR/GntR_C"/>
</dbReference>
<keyword evidence="3" id="KW-0804">Transcription</keyword>
<keyword evidence="1" id="KW-0805">Transcription regulation</keyword>
<dbReference type="Pfam" id="PF07729">
    <property type="entry name" value="FCD"/>
    <property type="match status" value="1"/>
</dbReference>
<dbReference type="InterPro" id="IPR000524">
    <property type="entry name" value="Tscrpt_reg_HTH_GntR"/>
</dbReference>
<evidence type="ECO:0000256" key="1">
    <source>
        <dbReference type="ARBA" id="ARBA00023015"/>
    </source>
</evidence>
<dbReference type="CDD" id="cd07377">
    <property type="entry name" value="WHTH_GntR"/>
    <property type="match status" value="1"/>
</dbReference>
<dbReference type="SMART" id="SM00345">
    <property type="entry name" value="HTH_GNTR"/>
    <property type="match status" value="2"/>
</dbReference>
<evidence type="ECO:0000259" key="4">
    <source>
        <dbReference type="PROSITE" id="PS50949"/>
    </source>
</evidence>
<dbReference type="AlphaFoldDB" id="A0AAV4ZGE3"/>
<evidence type="ECO:0000313" key="6">
    <source>
        <dbReference type="Proteomes" id="UP001055247"/>
    </source>
</evidence>
<dbReference type="Proteomes" id="UP001055247">
    <property type="component" value="Unassembled WGS sequence"/>
</dbReference>
<evidence type="ECO:0000313" key="5">
    <source>
        <dbReference type="EMBL" id="GJD87484.1"/>
    </source>
</evidence>